<proteinExistence type="predicted"/>
<dbReference type="EMBL" id="PYGK01000007">
    <property type="protein sequence ID" value="PSL29148.1"/>
    <property type="molecule type" value="Genomic_DNA"/>
</dbReference>
<name>A0A2P8G5A0_9BACT</name>
<evidence type="ECO:0000313" key="1">
    <source>
        <dbReference type="EMBL" id="PSL29148.1"/>
    </source>
</evidence>
<accession>A0A2P8G5A0</accession>
<gene>
    <name evidence="1" type="ORF">CLV42_107295</name>
</gene>
<organism evidence="1 2">
    <name type="scientific">Chitinophaga ginsengisoli</name>
    <dbReference type="NCBI Taxonomy" id="363837"/>
    <lineage>
        <taxon>Bacteria</taxon>
        <taxon>Pseudomonadati</taxon>
        <taxon>Bacteroidota</taxon>
        <taxon>Chitinophagia</taxon>
        <taxon>Chitinophagales</taxon>
        <taxon>Chitinophagaceae</taxon>
        <taxon>Chitinophaga</taxon>
    </lineage>
</organism>
<dbReference type="Proteomes" id="UP000240978">
    <property type="component" value="Unassembled WGS sequence"/>
</dbReference>
<protein>
    <submittedName>
        <fullName evidence="1">Uncharacterized protein</fullName>
    </submittedName>
</protein>
<comment type="caution">
    <text evidence="1">The sequence shown here is derived from an EMBL/GenBank/DDBJ whole genome shotgun (WGS) entry which is preliminary data.</text>
</comment>
<dbReference type="AlphaFoldDB" id="A0A2P8G5A0"/>
<reference evidence="1 2" key="1">
    <citation type="submission" date="2018-03" db="EMBL/GenBank/DDBJ databases">
        <title>Genomic Encyclopedia of Archaeal and Bacterial Type Strains, Phase II (KMG-II): from individual species to whole genera.</title>
        <authorList>
            <person name="Goeker M."/>
        </authorList>
    </citation>
    <scope>NUCLEOTIDE SEQUENCE [LARGE SCALE GENOMIC DNA]</scope>
    <source>
        <strain evidence="1 2">DSM 18107</strain>
    </source>
</reference>
<evidence type="ECO:0000313" key="2">
    <source>
        <dbReference type="Proteomes" id="UP000240978"/>
    </source>
</evidence>
<sequence>MDIIIDIIRSLERQVNVDKLKLIKIVTNKLEE</sequence>
<keyword evidence="2" id="KW-1185">Reference proteome</keyword>